<feature type="compositionally biased region" description="Pro residues" evidence="6">
    <location>
        <begin position="120"/>
        <end position="134"/>
    </location>
</feature>
<dbReference type="InterPro" id="IPR003598">
    <property type="entry name" value="Ig_sub2"/>
</dbReference>
<proteinExistence type="predicted"/>
<dbReference type="Pfam" id="PF01462">
    <property type="entry name" value="LRRNT"/>
    <property type="match status" value="1"/>
</dbReference>
<dbReference type="InterPro" id="IPR013783">
    <property type="entry name" value="Ig-like_fold"/>
</dbReference>
<dbReference type="InterPro" id="IPR003961">
    <property type="entry name" value="FN3_dom"/>
</dbReference>
<dbReference type="OrthoDB" id="28057at2759"/>
<dbReference type="Gene3D" id="2.60.40.10">
    <property type="entry name" value="Immunoglobulins"/>
    <property type="match status" value="2"/>
</dbReference>
<gene>
    <name evidence="11 12" type="primary">LOC110974129</name>
</gene>
<dbReference type="InterPro" id="IPR003591">
    <property type="entry name" value="Leu-rich_rpt_typical-subtyp"/>
</dbReference>
<feature type="compositionally biased region" description="Basic residues" evidence="6">
    <location>
        <begin position="790"/>
        <end position="801"/>
    </location>
</feature>
<dbReference type="SMART" id="SM00408">
    <property type="entry name" value="IGc2"/>
    <property type="match status" value="1"/>
</dbReference>
<dbReference type="Gene3D" id="3.80.10.10">
    <property type="entry name" value="Ribonuclease Inhibitor"/>
    <property type="match status" value="2"/>
</dbReference>
<feature type="compositionally biased region" description="Polar residues" evidence="6">
    <location>
        <begin position="56"/>
        <end position="71"/>
    </location>
</feature>
<evidence type="ECO:0000256" key="2">
    <source>
        <dbReference type="ARBA" id="ARBA00022729"/>
    </source>
</evidence>
<dbReference type="PROSITE" id="PS50835">
    <property type="entry name" value="IG_LIKE"/>
    <property type="match status" value="1"/>
</dbReference>
<dbReference type="SMART" id="SM00013">
    <property type="entry name" value="LRRNT"/>
    <property type="match status" value="1"/>
</dbReference>
<dbReference type="InterPro" id="IPR036179">
    <property type="entry name" value="Ig-like_dom_sf"/>
</dbReference>
<feature type="region of interest" description="Disordered" evidence="6">
    <location>
        <begin position="781"/>
        <end position="804"/>
    </location>
</feature>
<dbReference type="PROSITE" id="PS51450">
    <property type="entry name" value="LRR"/>
    <property type="match status" value="3"/>
</dbReference>
<keyword evidence="7" id="KW-1133">Transmembrane helix</keyword>
<dbReference type="OMA" id="WKDNEVD"/>
<dbReference type="RefSeq" id="XP_022081191.1">
    <property type="nucleotide sequence ID" value="XM_022225499.1"/>
</dbReference>
<feature type="region of interest" description="Disordered" evidence="6">
    <location>
        <begin position="905"/>
        <end position="927"/>
    </location>
</feature>
<evidence type="ECO:0000256" key="6">
    <source>
        <dbReference type="SAM" id="MobiDB-lite"/>
    </source>
</evidence>
<evidence type="ECO:0000259" key="9">
    <source>
        <dbReference type="PROSITE" id="PS50835"/>
    </source>
</evidence>
<feature type="signal peptide" evidence="8">
    <location>
        <begin position="1"/>
        <end position="25"/>
    </location>
</feature>
<evidence type="ECO:0000256" key="5">
    <source>
        <dbReference type="ARBA" id="ARBA00023180"/>
    </source>
</evidence>
<accession>A0A8B7XM06</accession>
<dbReference type="InterPro" id="IPR000483">
    <property type="entry name" value="Cys-rich_flank_reg_C"/>
</dbReference>
<keyword evidence="10" id="KW-1185">Reference proteome</keyword>
<evidence type="ECO:0000313" key="11">
    <source>
        <dbReference type="RefSeq" id="XP_022081191.1"/>
    </source>
</evidence>
<feature type="region of interest" description="Disordered" evidence="6">
    <location>
        <begin position="28"/>
        <end position="134"/>
    </location>
</feature>
<dbReference type="RefSeq" id="XP_022081192.1">
    <property type="nucleotide sequence ID" value="XM_022225500.1"/>
</dbReference>
<name>A0A8B7XM06_ACAPL</name>
<dbReference type="Pfam" id="PF13855">
    <property type="entry name" value="LRR_8"/>
    <property type="match status" value="2"/>
</dbReference>
<evidence type="ECO:0000256" key="3">
    <source>
        <dbReference type="ARBA" id="ARBA00022737"/>
    </source>
</evidence>
<evidence type="ECO:0000256" key="4">
    <source>
        <dbReference type="ARBA" id="ARBA00023157"/>
    </source>
</evidence>
<dbReference type="Proteomes" id="UP000694845">
    <property type="component" value="Unplaced"/>
</dbReference>
<dbReference type="Pfam" id="PF00560">
    <property type="entry name" value="LRR_1"/>
    <property type="match status" value="1"/>
</dbReference>
<keyword evidence="7" id="KW-0812">Transmembrane</keyword>
<dbReference type="SMART" id="SM00369">
    <property type="entry name" value="LRR_TYP"/>
    <property type="match status" value="9"/>
</dbReference>
<feature type="chain" id="PRO_5044665450" evidence="8">
    <location>
        <begin position="26"/>
        <end position="927"/>
    </location>
</feature>
<dbReference type="Pfam" id="PF07679">
    <property type="entry name" value="I-set"/>
    <property type="match status" value="1"/>
</dbReference>
<dbReference type="AlphaFoldDB" id="A0A8B7XM06"/>
<keyword evidence="4" id="KW-1015">Disulfide bond</keyword>
<dbReference type="SMART" id="SM00082">
    <property type="entry name" value="LRRCT"/>
    <property type="match status" value="1"/>
</dbReference>
<dbReference type="PANTHER" id="PTHR45842">
    <property type="entry name" value="SYNAPTIC ADHESION-LIKE MOLECULE SALM"/>
    <property type="match status" value="1"/>
</dbReference>
<dbReference type="SUPFAM" id="SSF49265">
    <property type="entry name" value="Fibronectin type III"/>
    <property type="match status" value="1"/>
</dbReference>
<dbReference type="InterPro" id="IPR000372">
    <property type="entry name" value="LRRNT"/>
</dbReference>
<dbReference type="CDD" id="cd00063">
    <property type="entry name" value="FN3"/>
    <property type="match status" value="1"/>
</dbReference>
<dbReference type="InterPro" id="IPR013098">
    <property type="entry name" value="Ig_I-set"/>
</dbReference>
<evidence type="ECO:0000256" key="8">
    <source>
        <dbReference type="SAM" id="SignalP"/>
    </source>
</evidence>
<dbReference type="InterPro" id="IPR007110">
    <property type="entry name" value="Ig-like_dom"/>
</dbReference>
<keyword evidence="3" id="KW-0677">Repeat</keyword>
<dbReference type="Pfam" id="PF00041">
    <property type="entry name" value="fn3"/>
    <property type="match status" value="1"/>
</dbReference>
<feature type="region of interest" description="Disordered" evidence="6">
    <location>
        <begin position="753"/>
        <end position="772"/>
    </location>
</feature>
<evidence type="ECO:0000256" key="1">
    <source>
        <dbReference type="ARBA" id="ARBA00022614"/>
    </source>
</evidence>
<dbReference type="SMART" id="SM00364">
    <property type="entry name" value="LRR_BAC"/>
    <property type="match status" value="4"/>
</dbReference>
<evidence type="ECO:0000313" key="10">
    <source>
        <dbReference type="Proteomes" id="UP000694845"/>
    </source>
</evidence>
<dbReference type="GeneID" id="110974129"/>
<dbReference type="CDD" id="cd00096">
    <property type="entry name" value="Ig"/>
    <property type="match status" value="1"/>
</dbReference>
<organism evidence="10 12">
    <name type="scientific">Acanthaster planci</name>
    <name type="common">Crown-of-thorns starfish</name>
    <dbReference type="NCBI Taxonomy" id="133434"/>
    <lineage>
        <taxon>Eukaryota</taxon>
        <taxon>Metazoa</taxon>
        <taxon>Echinodermata</taxon>
        <taxon>Eleutherozoa</taxon>
        <taxon>Asterozoa</taxon>
        <taxon>Asteroidea</taxon>
        <taxon>Valvatacea</taxon>
        <taxon>Valvatida</taxon>
        <taxon>Acanthasteridae</taxon>
        <taxon>Acanthaster</taxon>
    </lineage>
</organism>
<keyword evidence="2 8" id="KW-0732">Signal</keyword>
<protein>
    <submittedName>
        <fullName evidence="11 12">Leucine-rich repeat and fibronectin type-III domain-containing protein 3-like</fullName>
    </submittedName>
</protein>
<evidence type="ECO:0000313" key="12">
    <source>
        <dbReference type="RefSeq" id="XP_022081192.1"/>
    </source>
</evidence>
<feature type="compositionally biased region" description="Low complexity" evidence="6">
    <location>
        <begin position="35"/>
        <end position="55"/>
    </location>
</feature>
<dbReference type="InterPro" id="IPR001611">
    <property type="entry name" value="Leu-rich_rpt"/>
</dbReference>
<keyword evidence="7" id="KW-0472">Membrane</keyword>
<keyword evidence="1" id="KW-0433">Leucine-rich repeat</keyword>
<dbReference type="KEGG" id="aplc:110974129"/>
<feature type="domain" description="Ig-like" evidence="9">
    <location>
        <begin position="446"/>
        <end position="536"/>
    </location>
</feature>
<dbReference type="InterPro" id="IPR050467">
    <property type="entry name" value="LRFN"/>
</dbReference>
<dbReference type="InterPro" id="IPR036116">
    <property type="entry name" value="FN3_sf"/>
</dbReference>
<keyword evidence="5" id="KW-0325">Glycoprotein</keyword>
<dbReference type="InterPro" id="IPR003599">
    <property type="entry name" value="Ig_sub"/>
</dbReference>
<sequence length="927" mass="101010">MAPKHAFLQMLLLIGVYIQLPPCSAQIPTISNRRTTTPTPAMTTPQVPTTPNVPQMETSPATQPMPVTSMQSSPNPATAPSATTLASPDPSTQARTEPPTQPAPTMAPTAQPPTTQTMPPTVPPTIPPTEPPPPPCPSRCTCSMAARTVTCEQKGLTGIPPDLPEYTQTLYLSKNTFNILPRGAFGHLPNLINLHLVSCGILSIADGAFNGLHHLRVLNLRNNQLTSVDLVLGGMPELETLDLEHNRLSALSENVLNNLPNLRTLHIGSNMGLRDISIGAFDSNPMLRSLSISYCALSRLDPMMFRNLTLLETLTLSGNPISQIPSGAFQHLSSLQELLLSNMELSSLSDTAFQGLLQLRILNLANNRLTNLDIPTLTPLTLLTTLVLAQNPWNCGCSMGNFINWLKNTSLHQIDYYTTQWKCYTPESLQERLAYTIPQEDFACIPIFTLTPDSRVISYHDFTVFQCTARGDPTPEIEWYQPDNSKVSTTSNAENVYTSDDGTVLIIQRPEAVNSGRYNCTARNSNGASSKTFSLTVTGIPTTPGPTTTGEPTSVTTGLPPCTFASIQVKVGEITDTTIKMEWTGYNDPYLKGYIIQTTEFGSSQSTIKLAGEADMSFVVTDLTAGTNYVVCVTVFLEMCPSYTTYDQCEQVTTGGKTDDGIAALVTKHRNEIIGTALATFFGTLFILASIFVILWQYRKPKSFTGYDFKTTQDTVQFADLEIGESSTGQISNQHIRYTGSLTYDNRGAVLPDEDEQLNRKQQVPTKSHEAEVYSIPPDALYSIPETKGKSKGKGKGKGKRGSQAPLIEIPLDQWDENKRSSDYMVPTTPTNDADAPVLEAKLVDQDINDGPDVGEFGHLYEELDSPKCDCDPVINGIIESNGHMPNHDHSVTNGPNSGKVRFSLPEDEGKTPVANGSLTKQDILKV</sequence>
<dbReference type="SUPFAM" id="SSF52058">
    <property type="entry name" value="L domain-like"/>
    <property type="match status" value="1"/>
</dbReference>
<dbReference type="PANTHER" id="PTHR45842:SF12">
    <property type="entry name" value="KEKKON 5, ISOFORM A"/>
    <property type="match status" value="1"/>
</dbReference>
<feature type="compositionally biased region" description="Low complexity" evidence="6">
    <location>
        <begin position="72"/>
        <end position="119"/>
    </location>
</feature>
<reference evidence="11 12" key="1">
    <citation type="submission" date="2025-04" db="UniProtKB">
        <authorList>
            <consortium name="RefSeq"/>
        </authorList>
    </citation>
    <scope>IDENTIFICATION</scope>
</reference>
<feature type="transmembrane region" description="Helical" evidence="7">
    <location>
        <begin position="673"/>
        <end position="696"/>
    </location>
</feature>
<evidence type="ECO:0000256" key="7">
    <source>
        <dbReference type="SAM" id="Phobius"/>
    </source>
</evidence>
<dbReference type="SMART" id="SM00409">
    <property type="entry name" value="IG"/>
    <property type="match status" value="1"/>
</dbReference>
<dbReference type="InterPro" id="IPR032675">
    <property type="entry name" value="LRR_dom_sf"/>
</dbReference>
<dbReference type="SUPFAM" id="SSF48726">
    <property type="entry name" value="Immunoglobulin"/>
    <property type="match status" value="1"/>
</dbReference>